<protein>
    <submittedName>
        <fullName evidence="1">Terpenoid synthase</fullName>
    </submittedName>
</protein>
<evidence type="ECO:0000313" key="1">
    <source>
        <dbReference type="EMBL" id="KAF9648251.1"/>
    </source>
</evidence>
<gene>
    <name evidence="1" type="ORF">BDM02DRAFT_3115732</name>
</gene>
<dbReference type="EMBL" id="MU118017">
    <property type="protein sequence ID" value="KAF9648251.1"/>
    <property type="molecule type" value="Genomic_DNA"/>
</dbReference>
<reference evidence="1" key="2">
    <citation type="journal article" date="2020" name="Nat. Commun.">
        <title>Large-scale genome sequencing of mycorrhizal fungi provides insights into the early evolution of symbiotic traits.</title>
        <authorList>
            <person name="Miyauchi S."/>
            <person name="Kiss E."/>
            <person name="Kuo A."/>
            <person name="Drula E."/>
            <person name="Kohler A."/>
            <person name="Sanchez-Garcia M."/>
            <person name="Morin E."/>
            <person name="Andreopoulos B."/>
            <person name="Barry K.W."/>
            <person name="Bonito G."/>
            <person name="Buee M."/>
            <person name="Carver A."/>
            <person name="Chen C."/>
            <person name="Cichocki N."/>
            <person name="Clum A."/>
            <person name="Culley D."/>
            <person name="Crous P.W."/>
            <person name="Fauchery L."/>
            <person name="Girlanda M."/>
            <person name="Hayes R.D."/>
            <person name="Keri Z."/>
            <person name="LaButti K."/>
            <person name="Lipzen A."/>
            <person name="Lombard V."/>
            <person name="Magnuson J."/>
            <person name="Maillard F."/>
            <person name="Murat C."/>
            <person name="Nolan M."/>
            <person name="Ohm R.A."/>
            <person name="Pangilinan J."/>
            <person name="Pereira M.F."/>
            <person name="Perotto S."/>
            <person name="Peter M."/>
            <person name="Pfister S."/>
            <person name="Riley R."/>
            <person name="Sitrit Y."/>
            <person name="Stielow J.B."/>
            <person name="Szollosi G."/>
            <person name="Zifcakova L."/>
            <person name="Stursova M."/>
            <person name="Spatafora J.W."/>
            <person name="Tedersoo L."/>
            <person name="Vaario L.M."/>
            <person name="Yamada A."/>
            <person name="Yan M."/>
            <person name="Wang P."/>
            <person name="Xu J."/>
            <person name="Bruns T."/>
            <person name="Baldrian P."/>
            <person name="Vilgalys R."/>
            <person name="Dunand C."/>
            <person name="Henrissat B."/>
            <person name="Grigoriev I.V."/>
            <person name="Hibbett D."/>
            <person name="Nagy L.G."/>
            <person name="Martin F.M."/>
        </authorList>
    </citation>
    <scope>NUCLEOTIDE SEQUENCE</scope>
    <source>
        <strain evidence="1">P2</strain>
    </source>
</reference>
<sequence length="397" mass="45402">MDYLLRPLWSIFVFLKNIFFPVTFAIQATPNLNFSDLVSRESSPATGQADDKEKAPTHFIMPNLVGDCPFPLGRHPNADELTAESTKWLVGGCPELSPKRKQALWGLQAGLLTARCYPYCPPERMRIVADFLGYLFHLDNISDGMLTKETNLLADAVMNAHWFPEKYTPTEGQPEEEISAGKLARDYWSRCLKDCKPGPTHRFKETLEQFFESVNLQAQDRDANQIPDLESFIDIRRDTSGCKSTFDLVEYAYDLDIPQEVLEHPVMEALKQGSNDLVAWSNDIFSYNVEQARGDDTHNLIPIFMEHHDMNLQEAVDKVGELCKNTIDAFISNLERIPDFGDEQVNQEVKLYVQGLQDWIVGSLHWSFETERYFGKDGQKVKETRIVNLLPKRAEED</sequence>
<comment type="caution">
    <text evidence="1">The sequence shown here is derived from an EMBL/GenBank/DDBJ whole genome shotgun (WGS) entry which is preliminary data.</text>
</comment>
<keyword evidence="2" id="KW-1185">Reference proteome</keyword>
<reference evidence="1" key="1">
    <citation type="submission" date="2019-10" db="EMBL/GenBank/DDBJ databases">
        <authorList>
            <consortium name="DOE Joint Genome Institute"/>
            <person name="Kuo A."/>
            <person name="Miyauchi S."/>
            <person name="Kiss E."/>
            <person name="Drula E."/>
            <person name="Kohler A."/>
            <person name="Sanchez-Garcia M."/>
            <person name="Andreopoulos B."/>
            <person name="Barry K.W."/>
            <person name="Bonito G."/>
            <person name="Buee M."/>
            <person name="Carver A."/>
            <person name="Chen C."/>
            <person name="Cichocki N."/>
            <person name="Clum A."/>
            <person name="Culley D."/>
            <person name="Crous P.W."/>
            <person name="Fauchery L."/>
            <person name="Girlanda M."/>
            <person name="Hayes R."/>
            <person name="Keri Z."/>
            <person name="Labutti K."/>
            <person name="Lipzen A."/>
            <person name="Lombard V."/>
            <person name="Magnuson J."/>
            <person name="Maillard F."/>
            <person name="Morin E."/>
            <person name="Murat C."/>
            <person name="Nolan M."/>
            <person name="Ohm R."/>
            <person name="Pangilinan J."/>
            <person name="Pereira M."/>
            <person name="Perotto S."/>
            <person name="Peter M."/>
            <person name="Riley R."/>
            <person name="Sitrit Y."/>
            <person name="Stielow B."/>
            <person name="Szollosi G."/>
            <person name="Zifcakova L."/>
            <person name="Stursova M."/>
            <person name="Spatafora J.W."/>
            <person name="Tedersoo L."/>
            <person name="Vaario L.-M."/>
            <person name="Yamada A."/>
            <person name="Yan M."/>
            <person name="Wang P."/>
            <person name="Xu J."/>
            <person name="Bruns T."/>
            <person name="Baldrian P."/>
            <person name="Vilgalys R."/>
            <person name="Henrissat B."/>
            <person name="Grigoriev I.V."/>
            <person name="Hibbett D."/>
            <person name="Nagy L.G."/>
            <person name="Martin F.M."/>
        </authorList>
    </citation>
    <scope>NUCLEOTIDE SEQUENCE</scope>
    <source>
        <strain evidence="1">P2</strain>
    </source>
</reference>
<accession>A0ACB6ZFQ1</accession>
<proteinExistence type="predicted"/>
<organism evidence="1 2">
    <name type="scientific">Thelephora ganbajun</name>
    <name type="common">Ganba fungus</name>
    <dbReference type="NCBI Taxonomy" id="370292"/>
    <lineage>
        <taxon>Eukaryota</taxon>
        <taxon>Fungi</taxon>
        <taxon>Dikarya</taxon>
        <taxon>Basidiomycota</taxon>
        <taxon>Agaricomycotina</taxon>
        <taxon>Agaricomycetes</taxon>
        <taxon>Thelephorales</taxon>
        <taxon>Thelephoraceae</taxon>
        <taxon>Thelephora</taxon>
    </lineage>
</organism>
<name>A0ACB6ZFQ1_THEGA</name>
<evidence type="ECO:0000313" key="2">
    <source>
        <dbReference type="Proteomes" id="UP000886501"/>
    </source>
</evidence>
<dbReference type="Proteomes" id="UP000886501">
    <property type="component" value="Unassembled WGS sequence"/>
</dbReference>